<accession>A0A844QEM9</accession>
<feature type="compositionally biased region" description="Basic and acidic residues" evidence="1">
    <location>
        <begin position="61"/>
        <end position="73"/>
    </location>
</feature>
<reference evidence="3 4" key="1">
    <citation type="submission" date="2019-12" db="EMBL/GenBank/DDBJ databases">
        <title>Nitratireductor arenosus sp. nov., Isolated from sea sand, Jeju island, South Korea.</title>
        <authorList>
            <person name="Kim W."/>
        </authorList>
    </citation>
    <scope>NUCLEOTIDE SEQUENCE [LARGE SCALE GENOMIC DNA]</scope>
    <source>
        <strain evidence="3 4">CAU 1489</strain>
    </source>
</reference>
<feature type="chain" id="PRO_5032842560" description="Pentapeptide MXKDX repeat protein" evidence="2">
    <location>
        <begin position="21"/>
        <end position="73"/>
    </location>
</feature>
<keyword evidence="2" id="KW-0732">Signal</keyword>
<dbReference type="RefSeq" id="WP_156711417.1">
    <property type="nucleotide sequence ID" value="NZ_WPHG01000001.1"/>
</dbReference>
<gene>
    <name evidence="3" type="ORF">GN330_04365</name>
</gene>
<evidence type="ECO:0000256" key="1">
    <source>
        <dbReference type="SAM" id="MobiDB-lite"/>
    </source>
</evidence>
<feature type="region of interest" description="Disordered" evidence="1">
    <location>
        <begin position="43"/>
        <end position="73"/>
    </location>
</feature>
<dbReference type="EMBL" id="WPHG01000001">
    <property type="protein sequence ID" value="MVA96480.1"/>
    <property type="molecule type" value="Genomic_DNA"/>
</dbReference>
<evidence type="ECO:0000256" key="2">
    <source>
        <dbReference type="SAM" id="SignalP"/>
    </source>
</evidence>
<sequence>MKTALLLAAALGFSTAGAQACSMHNDHNSASAGKMTVAGVEDKKAPMTTVDEDAKTASIEKPAEKAAKADLAE</sequence>
<dbReference type="PROSITE" id="PS51257">
    <property type="entry name" value="PROKAR_LIPOPROTEIN"/>
    <property type="match status" value="1"/>
</dbReference>
<protein>
    <recommendedName>
        <fullName evidence="5">Pentapeptide MXKDX repeat protein</fullName>
    </recommendedName>
</protein>
<feature type="signal peptide" evidence="2">
    <location>
        <begin position="1"/>
        <end position="20"/>
    </location>
</feature>
<dbReference type="AlphaFoldDB" id="A0A844QEM9"/>
<evidence type="ECO:0000313" key="3">
    <source>
        <dbReference type="EMBL" id="MVA96480.1"/>
    </source>
</evidence>
<organism evidence="3 4">
    <name type="scientific">Nitratireductor arenosus</name>
    <dbReference type="NCBI Taxonomy" id="2682096"/>
    <lineage>
        <taxon>Bacteria</taxon>
        <taxon>Pseudomonadati</taxon>
        <taxon>Pseudomonadota</taxon>
        <taxon>Alphaproteobacteria</taxon>
        <taxon>Hyphomicrobiales</taxon>
        <taxon>Phyllobacteriaceae</taxon>
        <taxon>Nitratireductor</taxon>
    </lineage>
</organism>
<name>A0A844QEM9_9HYPH</name>
<keyword evidence="4" id="KW-1185">Reference proteome</keyword>
<dbReference type="Proteomes" id="UP000463224">
    <property type="component" value="Unassembled WGS sequence"/>
</dbReference>
<proteinExistence type="predicted"/>
<evidence type="ECO:0000313" key="4">
    <source>
        <dbReference type="Proteomes" id="UP000463224"/>
    </source>
</evidence>
<comment type="caution">
    <text evidence="3">The sequence shown here is derived from an EMBL/GenBank/DDBJ whole genome shotgun (WGS) entry which is preliminary data.</text>
</comment>
<evidence type="ECO:0008006" key="5">
    <source>
        <dbReference type="Google" id="ProtNLM"/>
    </source>
</evidence>